<dbReference type="HOGENOM" id="CLU_020120_1_2_6"/>
<evidence type="ECO:0000256" key="2">
    <source>
        <dbReference type="ARBA" id="ARBA00022801"/>
    </source>
</evidence>
<dbReference type="InterPro" id="IPR001940">
    <property type="entry name" value="Peptidase_S1C"/>
</dbReference>
<evidence type="ECO:0000256" key="1">
    <source>
        <dbReference type="ARBA" id="ARBA00022670"/>
    </source>
</evidence>
<dbReference type="PRINTS" id="PR00834">
    <property type="entry name" value="PROTEASES2C"/>
</dbReference>
<evidence type="ECO:0000313" key="5">
    <source>
        <dbReference type="EMBL" id="EAR10157.1"/>
    </source>
</evidence>
<proteinExistence type="predicted"/>
<dbReference type="GO" id="GO:0004252">
    <property type="term" value="F:serine-type endopeptidase activity"/>
    <property type="evidence" value="ECO:0007669"/>
    <property type="project" value="InterPro"/>
</dbReference>
<dbReference type="Gene3D" id="2.30.42.10">
    <property type="match status" value="1"/>
</dbReference>
<reference evidence="5 6" key="1">
    <citation type="submission" date="2006-02" db="EMBL/GenBank/DDBJ databases">
        <authorList>
            <person name="Pinhassi J."/>
            <person name="Pedros-Alio C."/>
            <person name="Ferriera S."/>
            <person name="Johnson J."/>
            <person name="Kravitz S."/>
            <person name="Halpern A."/>
            <person name="Remington K."/>
            <person name="Beeson K."/>
            <person name="Tran B."/>
            <person name="Rogers Y.-H."/>
            <person name="Friedman R."/>
            <person name="Venter J.C."/>
        </authorList>
    </citation>
    <scope>NUCLEOTIDE SEQUENCE [LARGE SCALE GENOMIC DNA]</scope>
    <source>
        <strain evidence="5 6">MED297</strain>
    </source>
</reference>
<dbReference type="SUPFAM" id="SSF50156">
    <property type="entry name" value="PDZ domain-like"/>
    <property type="match status" value="1"/>
</dbReference>
<dbReference type="STRING" id="314283.MED297_13077"/>
<dbReference type="SUPFAM" id="SSF50494">
    <property type="entry name" value="Trypsin-like serine proteases"/>
    <property type="match status" value="1"/>
</dbReference>
<comment type="caution">
    <text evidence="5">The sequence shown here is derived from an EMBL/GenBank/DDBJ whole genome shotgun (WGS) entry which is preliminary data.</text>
</comment>
<dbReference type="PROSITE" id="PS50106">
    <property type="entry name" value="PDZ"/>
    <property type="match status" value="1"/>
</dbReference>
<dbReference type="InterPro" id="IPR041489">
    <property type="entry name" value="PDZ_6"/>
</dbReference>
<name>A4BC91_9GAMM</name>
<dbReference type="Gene3D" id="2.40.10.120">
    <property type="match status" value="1"/>
</dbReference>
<dbReference type="RefSeq" id="WP_008042472.1">
    <property type="nucleotide sequence ID" value="NZ_CH724149.1"/>
</dbReference>
<organism evidence="5 6">
    <name type="scientific">Reinekea blandensis MED297</name>
    <dbReference type="NCBI Taxonomy" id="314283"/>
    <lineage>
        <taxon>Bacteria</taxon>
        <taxon>Pseudomonadati</taxon>
        <taxon>Pseudomonadota</taxon>
        <taxon>Gammaproteobacteria</taxon>
        <taxon>Oceanospirillales</taxon>
        <taxon>Saccharospirillaceae</taxon>
        <taxon>Reinekea</taxon>
    </lineage>
</organism>
<dbReference type="InterPro" id="IPR036034">
    <property type="entry name" value="PDZ_sf"/>
</dbReference>
<keyword evidence="1" id="KW-0645">Protease</keyword>
<dbReference type="OrthoDB" id="9758917at2"/>
<keyword evidence="3" id="KW-0812">Transmembrane</keyword>
<evidence type="ECO:0000256" key="3">
    <source>
        <dbReference type="SAM" id="Phobius"/>
    </source>
</evidence>
<dbReference type="Pfam" id="PF17820">
    <property type="entry name" value="PDZ_6"/>
    <property type="match status" value="1"/>
</dbReference>
<dbReference type="EMBL" id="AAOE01000005">
    <property type="protein sequence ID" value="EAR10157.1"/>
    <property type="molecule type" value="Genomic_DNA"/>
</dbReference>
<feature type="transmembrane region" description="Helical" evidence="3">
    <location>
        <begin position="9"/>
        <end position="26"/>
    </location>
</feature>
<dbReference type="PANTHER" id="PTHR43343">
    <property type="entry name" value="PEPTIDASE S12"/>
    <property type="match status" value="1"/>
</dbReference>
<accession>A4BC91</accession>
<evidence type="ECO:0000259" key="4">
    <source>
        <dbReference type="PROSITE" id="PS50106"/>
    </source>
</evidence>
<gene>
    <name evidence="5" type="ORF">MED297_13077</name>
</gene>
<dbReference type="Pfam" id="PF13365">
    <property type="entry name" value="Trypsin_2"/>
    <property type="match status" value="1"/>
</dbReference>
<dbReference type="PANTHER" id="PTHR43343:SF3">
    <property type="entry name" value="PROTEASE DO-LIKE 8, CHLOROPLASTIC"/>
    <property type="match status" value="1"/>
</dbReference>
<keyword evidence="2" id="KW-0378">Hydrolase</keyword>
<dbReference type="Proteomes" id="UP000005953">
    <property type="component" value="Unassembled WGS sequence"/>
</dbReference>
<keyword evidence="3" id="KW-1133">Transmembrane helix</keyword>
<protein>
    <submittedName>
        <fullName evidence="5">Peptidase S1 and S6, chymotrypsin/Hap</fullName>
    </submittedName>
</protein>
<dbReference type="InterPro" id="IPR001478">
    <property type="entry name" value="PDZ"/>
</dbReference>
<dbReference type="SMART" id="SM00228">
    <property type="entry name" value="PDZ"/>
    <property type="match status" value="1"/>
</dbReference>
<feature type="domain" description="PDZ" evidence="4">
    <location>
        <begin position="254"/>
        <end position="321"/>
    </location>
</feature>
<keyword evidence="3" id="KW-0472">Membrane</keyword>
<evidence type="ECO:0000313" key="6">
    <source>
        <dbReference type="Proteomes" id="UP000005953"/>
    </source>
</evidence>
<dbReference type="AlphaFoldDB" id="A4BC91"/>
<keyword evidence="6" id="KW-1185">Reference proteome</keyword>
<sequence>MLTQRTRDWLLPIVVGIFAGLVYMLVAEKGPFSPATRSDILLSYSASLAKSLPFAVSIVSRQGDTELAPLIADPLIQKYLQNDVSDRTILGSGILISQQGDVVTNAHVVKGADDIRVVTHEGLIVGVDQVFIDPETDIALLKTRLTTSLATPVSTTEAEIGDVVFSIGNPFGVGQSVSMGIVSAKRRAQPGLTNLTDFIQTDAAINPGNSGGPLVTADGRILGMNSALFSATGGNQGIGFAIPIHDVLSVATMLSELGRIERGYLGIDVRQSPLTNTESSSPQVALKVVSIDPGSPAEQAGLRVGDQLLEINDVPLSSRTQAARLISQLMPGKTTDLRLLREGQPIRLTVELGRRTPTSP</sequence>
<dbReference type="InterPro" id="IPR051201">
    <property type="entry name" value="Chloro_Bact_Ser_Proteases"/>
</dbReference>
<dbReference type="GO" id="GO:0006508">
    <property type="term" value="P:proteolysis"/>
    <property type="evidence" value="ECO:0007669"/>
    <property type="project" value="UniProtKB-KW"/>
</dbReference>
<dbReference type="InterPro" id="IPR009003">
    <property type="entry name" value="Peptidase_S1_PA"/>
</dbReference>